<dbReference type="AlphaFoldDB" id="A0A368G863"/>
<evidence type="ECO:0000313" key="2">
    <source>
        <dbReference type="Proteomes" id="UP000252519"/>
    </source>
</evidence>
<gene>
    <name evidence="1" type="ORF">ANCCAN_14157</name>
</gene>
<accession>A0A368G863</accession>
<evidence type="ECO:0000313" key="1">
    <source>
        <dbReference type="EMBL" id="RCN39888.1"/>
    </source>
</evidence>
<keyword evidence="2" id="KW-1185">Reference proteome</keyword>
<dbReference type="EMBL" id="JOJR01000314">
    <property type="protein sequence ID" value="RCN39888.1"/>
    <property type="molecule type" value="Genomic_DNA"/>
</dbReference>
<reference evidence="1 2" key="1">
    <citation type="submission" date="2014-10" db="EMBL/GenBank/DDBJ databases">
        <title>Draft genome of the hookworm Ancylostoma caninum.</title>
        <authorList>
            <person name="Mitreva M."/>
        </authorList>
    </citation>
    <scope>NUCLEOTIDE SEQUENCE [LARGE SCALE GENOMIC DNA]</scope>
    <source>
        <strain evidence="1 2">Baltimore</strain>
    </source>
</reference>
<dbReference type="OrthoDB" id="5868914at2759"/>
<name>A0A368G863_ANCCA</name>
<feature type="non-terminal residue" evidence="1">
    <location>
        <position position="51"/>
    </location>
</feature>
<proteinExistence type="predicted"/>
<sequence length="51" mass="5457">MLSVIQKFLTSAPPGCDVEISVKYNLAKDSPPQQVRSFTTRVNTTGSASVS</sequence>
<comment type="caution">
    <text evidence="1">The sequence shown here is derived from an EMBL/GenBank/DDBJ whole genome shotgun (WGS) entry which is preliminary data.</text>
</comment>
<protein>
    <submittedName>
        <fullName evidence="1">Uncharacterized protein</fullName>
    </submittedName>
</protein>
<organism evidence="1 2">
    <name type="scientific">Ancylostoma caninum</name>
    <name type="common">Dog hookworm</name>
    <dbReference type="NCBI Taxonomy" id="29170"/>
    <lineage>
        <taxon>Eukaryota</taxon>
        <taxon>Metazoa</taxon>
        <taxon>Ecdysozoa</taxon>
        <taxon>Nematoda</taxon>
        <taxon>Chromadorea</taxon>
        <taxon>Rhabditida</taxon>
        <taxon>Rhabditina</taxon>
        <taxon>Rhabditomorpha</taxon>
        <taxon>Strongyloidea</taxon>
        <taxon>Ancylostomatidae</taxon>
        <taxon>Ancylostomatinae</taxon>
        <taxon>Ancylostoma</taxon>
    </lineage>
</organism>
<dbReference type="Proteomes" id="UP000252519">
    <property type="component" value="Unassembled WGS sequence"/>
</dbReference>